<dbReference type="InterPro" id="IPR050161">
    <property type="entry name" value="Siro_Cobalamin_biosynth"/>
</dbReference>
<dbReference type="GO" id="GO:0032259">
    <property type="term" value="P:methylation"/>
    <property type="evidence" value="ECO:0007669"/>
    <property type="project" value="UniProtKB-KW"/>
</dbReference>
<dbReference type="InterPro" id="IPR014777">
    <property type="entry name" value="4pyrrole_Mease_sub1"/>
</dbReference>
<keyword evidence="4" id="KW-0627">Porphyrin biosynthesis</keyword>
<dbReference type="Gene3D" id="3.30.950.10">
    <property type="entry name" value="Methyltransferase, Cobalt-precorrin-4 Transmethylase, Domain 2"/>
    <property type="match status" value="1"/>
</dbReference>
<keyword evidence="1 6" id="KW-0489">Methyltransferase</keyword>
<accession>W1YLU5</accession>
<evidence type="ECO:0000256" key="1">
    <source>
        <dbReference type="ARBA" id="ARBA00022603"/>
    </source>
</evidence>
<evidence type="ECO:0000256" key="2">
    <source>
        <dbReference type="ARBA" id="ARBA00022679"/>
    </source>
</evidence>
<evidence type="ECO:0000256" key="3">
    <source>
        <dbReference type="ARBA" id="ARBA00022691"/>
    </source>
</evidence>
<evidence type="ECO:0000313" key="6">
    <source>
        <dbReference type="EMBL" id="ETJ43447.1"/>
    </source>
</evidence>
<proteinExistence type="predicted"/>
<dbReference type="GO" id="GO:0004851">
    <property type="term" value="F:uroporphyrin-III C-methyltransferase activity"/>
    <property type="evidence" value="ECO:0007669"/>
    <property type="project" value="TreeGrafter"/>
</dbReference>
<feature type="domain" description="Tetrapyrrole methylase" evidence="5">
    <location>
        <begin position="2"/>
        <end position="65"/>
    </location>
</feature>
<organism evidence="6">
    <name type="scientific">human gut metagenome</name>
    <dbReference type="NCBI Taxonomy" id="408170"/>
    <lineage>
        <taxon>unclassified sequences</taxon>
        <taxon>metagenomes</taxon>
        <taxon>organismal metagenomes</taxon>
    </lineage>
</organism>
<reference evidence="6" key="1">
    <citation type="submission" date="2013-12" db="EMBL/GenBank/DDBJ databases">
        <title>A Varibaculum cambriense genome reconstructed from a premature infant gut community with otherwise low bacterial novelty that shifts toward anaerobic metabolism during the third week of life.</title>
        <authorList>
            <person name="Brown C.T."/>
            <person name="Sharon I."/>
            <person name="Thomas B.C."/>
            <person name="Castelle C.J."/>
            <person name="Morowitz M.J."/>
            <person name="Banfield J.F."/>
        </authorList>
    </citation>
    <scope>NUCLEOTIDE SEQUENCE</scope>
</reference>
<feature type="non-terminal residue" evidence="6">
    <location>
        <position position="1"/>
    </location>
</feature>
<dbReference type="AlphaFoldDB" id="W1YLU5"/>
<dbReference type="EMBL" id="AZMM01002557">
    <property type="protein sequence ID" value="ETJ43447.1"/>
    <property type="molecule type" value="Genomic_DNA"/>
</dbReference>
<dbReference type="InterPro" id="IPR014776">
    <property type="entry name" value="4pyrrole_Mease_sub2"/>
</dbReference>
<dbReference type="Pfam" id="PF00590">
    <property type="entry name" value="TP_methylase"/>
    <property type="match status" value="1"/>
</dbReference>
<evidence type="ECO:0000256" key="4">
    <source>
        <dbReference type="ARBA" id="ARBA00023244"/>
    </source>
</evidence>
<dbReference type="GO" id="GO:0019354">
    <property type="term" value="P:siroheme biosynthetic process"/>
    <property type="evidence" value="ECO:0007669"/>
    <property type="project" value="TreeGrafter"/>
</dbReference>
<dbReference type="InterPro" id="IPR000878">
    <property type="entry name" value="4pyrrol_Mease"/>
</dbReference>
<gene>
    <name evidence="6" type="ORF">Q604_UNBC02557G0001</name>
</gene>
<name>W1YLU5_9ZZZZ</name>
<keyword evidence="3" id="KW-0949">S-adenosyl-L-methionine</keyword>
<dbReference type="PANTHER" id="PTHR45790:SF3">
    <property type="entry name" value="S-ADENOSYL-L-METHIONINE-DEPENDENT UROPORPHYRINOGEN III METHYLTRANSFERASE, CHLOROPLASTIC"/>
    <property type="match status" value="1"/>
</dbReference>
<evidence type="ECO:0000259" key="5">
    <source>
        <dbReference type="Pfam" id="PF00590"/>
    </source>
</evidence>
<feature type="non-terminal residue" evidence="6">
    <location>
        <position position="72"/>
    </location>
</feature>
<dbReference type="PANTHER" id="PTHR45790">
    <property type="entry name" value="SIROHEME SYNTHASE-RELATED"/>
    <property type="match status" value="1"/>
</dbReference>
<comment type="caution">
    <text evidence="6">The sequence shown here is derived from an EMBL/GenBank/DDBJ whole genome shotgun (WGS) entry which is preliminary data.</text>
</comment>
<keyword evidence="2 6" id="KW-0808">Transferase</keyword>
<sequence>GKEGKIVARLKGGDPLVFGRGGEEAMALGEAGVPFEFVPGVTSPIAAPAYAGIPVTQRAMATSFAVVTGHED</sequence>
<dbReference type="SUPFAM" id="SSF53790">
    <property type="entry name" value="Tetrapyrrole methylase"/>
    <property type="match status" value="1"/>
</dbReference>
<dbReference type="Gene3D" id="3.40.1010.10">
    <property type="entry name" value="Cobalt-precorrin-4 Transmethylase, Domain 1"/>
    <property type="match status" value="1"/>
</dbReference>
<protein>
    <submittedName>
        <fullName evidence="6">Uroporphyrin-III C-methyltransferase</fullName>
    </submittedName>
</protein>
<dbReference type="InterPro" id="IPR035996">
    <property type="entry name" value="4pyrrol_Methylase_sf"/>
</dbReference>